<dbReference type="KEGG" id="dzi:111295457"/>
<dbReference type="InterPro" id="IPR049065">
    <property type="entry name" value="Nakanori"/>
</dbReference>
<keyword evidence="1" id="KW-1185">Reference proteome</keyword>
<organism evidence="1 2">
    <name type="scientific">Durio zibethinus</name>
    <name type="common">Durian</name>
    <dbReference type="NCBI Taxonomy" id="66656"/>
    <lineage>
        <taxon>Eukaryota</taxon>
        <taxon>Viridiplantae</taxon>
        <taxon>Streptophyta</taxon>
        <taxon>Embryophyta</taxon>
        <taxon>Tracheophyta</taxon>
        <taxon>Spermatophyta</taxon>
        <taxon>Magnoliopsida</taxon>
        <taxon>eudicotyledons</taxon>
        <taxon>Gunneridae</taxon>
        <taxon>Pentapetalae</taxon>
        <taxon>rosids</taxon>
        <taxon>malvids</taxon>
        <taxon>Malvales</taxon>
        <taxon>Malvaceae</taxon>
        <taxon>Helicteroideae</taxon>
        <taxon>Durio</taxon>
    </lineage>
</organism>
<dbReference type="Proteomes" id="UP000515121">
    <property type="component" value="Unplaced"/>
</dbReference>
<dbReference type="OrthoDB" id="931869at2759"/>
<dbReference type="PANTHER" id="PTHR36482">
    <property type="entry name" value="OSJNBA0024J22.15 PROTEIN"/>
    <property type="match status" value="1"/>
</dbReference>
<name>A0A6P5YVV3_DURZI</name>
<evidence type="ECO:0000313" key="2">
    <source>
        <dbReference type="RefSeq" id="XP_022744688.1"/>
    </source>
</evidence>
<dbReference type="InterPro" id="IPR053085">
    <property type="entry name" value="Jasmonate-induced_protein"/>
</dbReference>
<dbReference type="AlphaFoldDB" id="A0A6P5YVV3"/>
<dbReference type="RefSeq" id="XP_022744688.1">
    <property type="nucleotide sequence ID" value="XM_022888953.1"/>
</dbReference>
<evidence type="ECO:0000313" key="1">
    <source>
        <dbReference type="Proteomes" id="UP000515121"/>
    </source>
</evidence>
<dbReference type="PANTHER" id="PTHR36482:SF7">
    <property type="entry name" value="OS04G0308500 PROTEIN"/>
    <property type="match status" value="1"/>
</dbReference>
<dbReference type="GeneID" id="111295457"/>
<protein>
    <submittedName>
        <fullName evidence="2">23 kDa jasmonate-induced protein-like</fullName>
    </submittedName>
</protein>
<dbReference type="Pfam" id="PF21230">
    <property type="entry name" value="Nakanori"/>
    <property type="match status" value="1"/>
</dbReference>
<gene>
    <name evidence="2" type="primary">LOC111295457</name>
</gene>
<accession>A0A6P5YVV3</accession>
<reference evidence="2" key="1">
    <citation type="submission" date="2025-08" db="UniProtKB">
        <authorList>
            <consortium name="RefSeq"/>
        </authorList>
    </citation>
    <scope>IDENTIFICATION</scope>
    <source>
        <tissue evidence="2">Fruit stalk</tissue>
    </source>
</reference>
<proteinExistence type="predicted"/>
<sequence>MAQNATTNGRVKNITSSPIAYQISKDWQGAVGSGNLNSYPVQIQASVTGTFQHVGNENGSQGAAVYRVTISSAKAYDVLIAWFNPPNSPNKAYTLIDQAGSFTPDRWPGVFNTLINSSQKSTSTLGGCTSEVEIGDENFPTFSATISTA</sequence>